<evidence type="ECO:0000313" key="1">
    <source>
        <dbReference type="EMBL" id="MFH6768646.1"/>
    </source>
</evidence>
<keyword evidence="2" id="KW-1185">Reference proteome</keyword>
<gene>
    <name evidence="1" type="ORF">V8G56_07865</name>
</gene>
<evidence type="ECO:0000313" key="2">
    <source>
        <dbReference type="Proteomes" id="UP001610104"/>
    </source>
</evidence>
<accession>A0ABW7MPB4</accession>
<dbReference type="RefSeq" id="WP_395437897.1">
    <property type="nucleotide sequence ID" value="NZ_JBAWKC010000002.1"/>
</dbReference>
<protein>
    <submittedName>
        <fullName evidence="1">Uncharacterized protein</fullName>
    </submittedName>
</protein>
<name>A0ABW7MPB4_9FLAO</name>
<comment type="caution">
    <text evidence="1">The sequence shown here is derived from an EMBL/GenBank/DDBJ whole genome shotgun (WGS) entry which is preliminary data.</text>
</comment>
<organism evidence="1 2">
    <name type="scientific">Gaetbulibacter aquiaggeris</name>
    <dbReference type="NCBI Taxonomy" id="1735373"/>
    <lineage>
        <taxon>Bacteria</taxon>
        <taxon>Pseudomonadati</taxon>
        <taxon>Bacteroidota</taxon>
        <taxon>Flavobacteriia</taxon>
        <taxon>Flavobacteriales</taxon>
        <taxon>Flavobacteriaceae</taxon>
        <taxon>Gaetbulibacter</taxon>
    </lineage>
</organism>
<sequence>MKHILFITLFVSISIFSQESIETRFIDKTPLSIEKLIDVDDFNTVYYISNNVLHKRNNDKTITYNNLQLGNITSANAFNSLKINLFYKDFNTAIILDNRLAEIFKIDFNNRQPYRSVSYISTGNDNTLWIFNQDSQQLEVFDYKNNNTRFKTLPISSGVLDIRSNYNYCWLLTNDHLLIYNYFGTLISKIKNEGFTSMDESDGNIVLKKGNSLFYLKKESTELTPIKIPNLLINQFLVTNETLYIYNNETLQKFQLKTN</sequence>
<dbReference type="EMBL" id="JBAWKC010000002">
    <property type="protein sequence ID" value="MFH6768646.1"/>
    <property type="molecule type" value="Genomic_DNA"/>
</dbReference>
<proteinExistence type="predicted"/>
<reference evidence="1 2" key="1">
    <citation type="submission" date="2024-02" db="EMBL/GenBank/DDBJ databases">
        <title>A Gaetbulibacter species isolated from tidal flats and genomic insights of their niches.</title>
        <authorList>
            <person name="Ye Y."/>
        </authorList>
    </citation>
    <scope>NUCLEOTIDE SEQUENCE [LARGE SCALE GENOMIC DNA]</scope>
    <source>
        <strain evidence="1 2">KEM-8</strain>
    </source>
</reference>
<dbReference type="Proteomes" id="UP001610104">
    <property type="component" value="Unassembled WGS sequence"/>
</dbReference>